<organism evidence="6 7">
    <name type="scientific">Myripristis murdjan</name>
    <name type="common">pinecone soldierfish</name>
    <dbReference type="NCBI Taxonomy" id="586833"/>
    <lineage>
        <taxon>Eukaryota</taxon>
        <taxon>Metazoa</taxon>
        <taxon>Chordata</taxon>
        <taxon>Craniata</taxon>
        <taxon>Vertebrata</taxon>
        <taxon>Euteleostomi</taxon>
        <taxon>Actinopterygii</taxon>
        <taxon>Neopterygii</taxon>
        <taxon>Teleostei</taxon>
        <taxon>Neoteleostei</taxon>
        <taxon>Acanthomorphata</taxon>
        <taxon>Holocentriformes</taxon>
        <taxon>Holocentridae</taxon>
        <taxon>Myripristis</taxon>
    </lineage>
</organism>
<feature type="domain" description="Interleukin-12 beta central" evidence="5">
    <location>
        <begin position="129"/>
        <end position="204"/>
    </location>
</feature>
<reference evidence="6" key="3">
    <citation type="submission" date="2025-09" db="UniProtKB">
        <authorList>
            <consortium name="Ensembl"/>
        </authorList>
    </citation>
    <scope>IDENTIFICATION</scope>
</reference>
<dbReference type="CDD" id="cd00063">
    <property type="entry name" value="FN3"/>
    <property type="match status" value="1"/>
</dbReference>
<evidence type="ECO:0000313" key="6">
    <source>
        <dbReference type="Ensembl" id="ENSMMDP00005031693.1"/>
    </source>
</evidence>
<dbReference type="Gene3D" id="2.60.40.10">
    <property type="entry name" value="Immunoglobulins"/>
    <property type="match status" value="2"/>
</dbReference>
<dbReference type="GeneTree" id="ENSGT00390000012630"/>
<feature type="signal peptide" evidence="4">
    <location>
        <begin position="1"/>
        <end position="18"/>
    </location>
</feature>
<dbReference type="InterPro" id="IPR019482">
    <property type="entry name" value="IL-12_beta_cen-dom"/>
</dbReference>
<evidence type="ECO:0000259" key="5">
    <source>
        <dbReference type="Pfam" id="PF10420"/>
    </source>
</evidence>
<evidence type="ECO:0000256" key="2">
    <source>
        <dbReference type="ARBA" id="ARBA00023157"/>
    </source>
</evidence>
<dbReference type="InterPro" id="IPR036116">
    <property type="entry name" value="FN3_sf"/>
</dbReference>
<dbReference type="PANTHER" id="PTHR48485">
    <property type="entry name" value="INTERLEUKIN-12 SUBUNIT BETA-RELATED"/>
    <property type="match status" value="1"/>
</dbReference>
<dbReference type="InterPro" id="IPR013783">
    <property type="entry name" value="Ig-like_fold"/>
</dbReference>
<feature type="chain" id="PRO_5025578565" description="Interleukin-12 beta central domain-containing protein" evidence="4">
    <location>
        <begin position="19"/>
        <end position="306"/>
    </location>
</feature>
<dbReference type="Proteomes" id="UP000472263">
    <property type="component" value="Chromosome 14"/>
</dbReference>
<keyword evidence="2" id="KW-1015">Disulfide bond</keyword>
<evidence type="ECO:0000256" key="4">
    <source>
        <dbReference type="SAM" id="SignalP"/>
    </source>
</evidence>
<keyword evidence="7" id="KW-1185">Reference proteome</keyword>
<dbReference type="InterPro" id="IPR050676">
    <property type="entry name" value="IL-12"/>
</dbReference>
<reference evidence="6" key="1">
    <citation type="submission" date="2019-06" db="EMBL/GenBank/DDBJ databases">
        <authorList>
            <consortium name="Wellcome Sanger Institute Data Sharing"/>
        </authorList>
    </citation>
    <scope>NUCLEOTIDE SEQUENCE [LARGE SCALE GENOMIC DNA]</scope>
</reference>
<evidence type="ECO:0000256" key="1">
    <source>
        <dbReference type="ARBA" id="ARBA00022729"/>
    </source>
</evidence>
<reference evidence="6" key="2">
    <citation type="submission" date="2025-08" db="UniProtKB">
        <authorList>
            <consortium name="Ensembl"/>
        </authorList>
    </citation>
    <scope>IDENTIFICATION</scope>
</reference>
<sequence length="306" mass="34551">MHTLLLMVLCAALHCASSDSHQDADIETLMDNVLVLRVPHSPGTRFHVPLICGEAHQNQPVFWKKNGIRLLLPPLEGNQVSVLVEEMDAGNYSCHLSPDGQYLNHTLVLVRLNPDNMSVILEESDSGEGHIQCSGHNYNGSFHCGWTRQPSRSRAAVLLVRAERNSVEIPCELDADGSGVSCQDAKCIFEEERHRISVTVYIHSVSRLEGYTTAFYLRDIVRPEHLPNLSYSEGGLFTWDNPDSWQKPCSFFSLEFEVLVVYHEETCDVNNYTVSVKNKKYVFCVRARDKHTQGPWGDWIFICGTC</sequence>
<name>A0A667YZ78_9TELE</name>
<dbReference type="AlphaFoldDB" id="A0A667YZ78"/>
<evidence type="ECO:0000313" key="7">
    <source>
        <dbReference type="Proteomes" id="UP000472263"/>
    </source>
</evidence>
<keyword evidence="3" id="KW-0325">Glycoprotein</keyword>
<dbReference type="PANTHER" id="PTHR48485:SF4">
    <property type="entry name" value="INTERLEUKIN-12 SUBUNIT BETA"/>
    <property type="match status" value="1"/>
</dbReference>
<dbReference type="SUPFAM" id="SSF49265">
    <property type="entry name" value="Fibronectin type III"/>
    <property type="match status" value="2"/>
</dbReference>
<dbReference type="InterPro" id="IPR003961">
    <property type="entry name" value="FN3_dom"/>
</dbReference>
<dbReference type="Ensembl" id="ENSMMDT00005032410.1">
    <property type="protein sequence ID" value="ENSMMDP00005031693.1"/>
    <property type="gene ID" value="ENSMMDG00005014953.1"/>
</dbReference>
<proteinExistence type="predicted"/>
<gene>
    <name evidence="6" type="primary">il12bb</name>
</gene>
<dbReference type="Pfam" id="PF10420">
    <property type="entry name" value="IL12p40_C"/>
    <property type="match status" value="1"/>
</dbReference>
<keyword evidence="1 4" id="KW-0732">Signal</keyword>
<protein>
    <recommendedName>
        <fullName evidence="5">Interleukin-12 beta central domain-containing protein</fullName>
    </recommendedName>
</protein>
<evidence type="ECO:0000256" key="3">
    <source>
        <dbReference type="ARBA" id="ARBA00023180"/>
    </source>
</evidence>
<accession>A0A667YZ78</accession>